<dbReference type="PROSITE" id="PS50110">
    <property type="entry name" value="RESPONSE_REGULATORY"/>
    <property type="match status" value="1"/>
</dbReference>
<keyword evidence="9" id="KW-0804">Transcription</keyword>
<dbReference type="InterPro" id="IPR039420">
    <property type="entry name" value="WalR-like"/>
</dbReference>
<reference evidence="16 17" key="1">
    <citation type="submission" date="2015-01" db="EMBL/GenBank/DDBJ databases">
        <title>Genome Assembly of Bacillus badius MTCC 1458.</title>
        <authorList>
            <person name="Verma A."/>
            <person name="Khatri I."/>
            <person name="Mual P."/>
            <person name="Subramanian S."/>
            <person name="Krishnamurthi S."/>
        </authorList>
    </citation>
    <scope>NUCLEOTIDE SEQUENCE [LARGE SCALE GENOMIC DNA]</scope>
    <source>
        <strain evidence="16 17">MTCC 1458</strain>
    </source>
</reference>
<evidence type="ECO:0000256" key="6">
    <source>
        <dbReference type="ARBA" id="ARBA00023026"/>
    </source>
</evidence>
<evidence type="ECO:0000256" key="5">
    <source>
        <dbReference type="ARBA" id="ARBA00023015"/>
    </source>
</evidence>
<evidence type="ECO:0000256" key="12">
    <source>
        <dbReference type="PROSITE-ProRule" id="PRU00169"/>
    </source>
</evidence>
<dbReference type="SMART" id="SM00862">
    <property type="entry name" value="Trans_reg_C"/>
    <property type="match status" value="1"/>
</dbReference>
<dbReference type="Pfam" id="PF00486">
    <property type="entry name" value="Trans_reg_C"/>
    <property type="match status" value="1"/>
</dbReference>
<keyword evidence="6" id="KW-0843">Virulence</keyword>
<comment type="function">
    <text evidence="10">Member of the two-component regulatory system HssS/HssR involved in intracellular heme homeostasis and tempering of staphylococcal virulence. Phosphorylated HssR binds to a direct repeat sequence within hrtAB promoter and activates the expression of hrtAB, an efflux pump, in response to extracellular heme, hemin, hemoglobin or blood.</text>
</comment>
<evidence type="ECO:0000256" key="2">
    <source>
        <dbReference type="ARBA" id="ARBA00022490"/>
    </source>
</evidence>
<keyword evidence="3 12" id="KW-0597">Phosphoprotein</keyword>
<feature type="domain" description="OmpR/PhoB-type" evidence="15">
    <location>
        <begin position="150"/>
        <end position="248"/>
    </location>
</feature>
<dbReference type="CDD" id="cd17574">
    <property type="entry name" value="REC_OmpR"/>
    <property type="match status" value="1"/>
</dbReference>
<evidence type="ECO:0000259" key="14">
    <source>
        <dbReference type="PROSITE" id="PS50110"/>
    </source>
</evidence>
<evidence type="ECO:0000256" key="3">
    <source>
        <dbReference type="ARBA" id="ARBA00022553"/>
    </source>
</evidence>
<gene>
    <name evidence="16" type="ORF">SD77_0802</name>
</gene>
<comment type="caution">
    <text evidence="16">The sequence shown here is derived from an EMBL/GenBank/DDBJ whole genome shotgun (WGS) entry which is preliminary data.</text>
</comment>
<feature type="domain" description="Response regulatory" evidence="14">
    <location>
        <begin position="29"/>
        <end position="142"/>
    </location>
</feature>
<dbReference type="Pfam" id="PF00072">
    <property type="entry name" value="Response_reg"/>
    <property type="match status" value="1"/>
</dbReference>
<protein>
    <recommendedName>
        <fullName evidence="11">Heme response regulator HssR</fullName>
    </recommendedName>
</protein>
<evidence type="ECO:0000259" key="15">
    <source>
        <dbReference type="PROSITE" id="PS51755"/>
    </source>
</evidence>
<evidence type="ECO:0000256" key="9">
    <source>
        <dbReference type="ARBA" id="ARBA00023163"/>
    </source>
</evidence>
<keyword evidence="5" id="KW-0805">Transcription regulation</keyword>
<sequence>MRLLFFEFVRFFAKMKENSEEMRRLDMRKILVVDDDKHILELVSIHLTYAGYHVTKASNGIQALGVLQTEFPDLAIVDVMMPGMDGFELTKKIRENHDIPVLLLTAKGELEDKEQGFLAGSDDYMVKPFEPKELLFRIAAILRRYDKPADSILQVGSVTINRKSFEVTAGSNTLIMPLKEFEVLALLASRPNQVFQRAAIMESVWGYDYEGDEQTLNTHIKRIRERLAKIAKDVEIVTVRGIGYKLEVHAS</sequence>
<keyword evidence="8" id="KW-0010">Activator</keyword>
<organism evidence="16 17">
    <name type="scientific">Bacillus badius</name>
    <dbReference type="NCBI Taxonomy" id="1455"/>
    <lineage>
        <taxon>Bacteria</taxon>
        <taxon>Bacillati</taxon>
        <taxon>Bacillota</taxon>
        <taxon>Bacilli</taxon>
        <taxon>Bacillales</taxon>
        <taxon>Bacillaceae</taxon>
        <taxon>Pseudobacillus</taxon>
    </lineage>
</organism>
<dbReference type="Gene3D" id="1.10.10.10">
    <property type="entry name" value="Winged helix-like DNA-binding domain superfamily/Winged helix DNA-binding domain"/>
    <property type="match status" value="1"/>
</dbReference>
<proteinExistence type="predicted"/>
<dbReference type="SMART" id="SM00448">
    <property type="entry name" value="REC"/>
    <property type="match status" value="1"/>
</dbReference>
<evidence type="ECO:0000256" key="4">
    <source>
        <dbReference type="ARBA" id="ARBA00023012"/>
    </source>
</evidence>
<keyword evidence="4" id="KW-0902">Two-component regulatory system</keyword>
<dbReference type="Proteomes" id="UP000031982">
    <property type="component" value="Unassembled WGS sequence"/>
</dbReference>
<evidence type="ECO:0000313" key="16">
    <source>
        <dbReference type="EMBL" id="KIL78201.1"/>
    </source>
</evidence>
<keyword evidence="2" id="KW-0963">Cytoplasm</keyword>
<dbReference type="InterPro" id="IPR001867">
    <property type="entry name" value="OmpR/PhoB-type_DNA-bd"/>
</dbReference>
<dbReference type="PROSITE" id="PS51755">
    <property type="entry name" value="OMPR_PHOB"/>
    <property type="match status" value="1"/>
</dbReference>
<dbReference type="EMBL" id="JXLP01000010">
    <property type="protein sequence ID" value="KIL78201.1"/>
    <property type="molecule type" value="Genomic_DNA"/>
</dbReference>
<keyword evidence="17" id="KW-1185">Reference proteome</keyword>
<dbReference type="InterPro" id="IPR001789">
    <property type="entry name" value="Sig_transdc_resp-reg_receiver"/>
</dbReference>
<dbReference type="PANTHER" id="PTHR48111:SF49">
    <property type="entry name" value="HEME RESPONSE REGULATOR HSSR"/>
    <property type="match status" value="1"/>
</dbReference>
<evidence type="ECO:0000256" key="10">
    <source>
        <dbReference type="ARBA" id="ARBA00037471"/>
    </source>
</evidence>
<name>A0ABR5ATW9_BACBA</name>
<evidence type="ECO:0000256" key="1">
    <source>
        <dbReference type="ARBA" id="ARBA00004496"/>
    </source>
</evidence>
<dbReference type="SUPFAM" id="SSF52172">
    <property type="entry name" value="CheY-like"/>
    <property type="match status" value="1"/>
</dbReference>
<dbReference type="Gene3D" id="3.40.50.2300">
    <property type="match status" value="1"/>
</dbReference>
<dbReference type="PANTHER" id="PTHR48111">
    <property type="entry name" value="REGULATOR OF RPOS"/>
    <property type="match status" value="1"/>
</dbReference>
<evidence type="ECO:0000256" key="8">
    <source>
        <dbReference type="ARBA" id="ARBA00023159"/>
    </source>
</evidence>
<comment type="subcellular location">
    <subcellularLocation>
        <location evidence="1">Cytoplasm</location>
    </subcellularLocation>
</comment>
<feature type="DNA-binding region" description="OmpR/PhoB-type" evidence="13">
    <location>
        <begin position="150"/>
        <end position="248"/>
    </location>
</feature>
<feature type="modified residue" description="4-aspartylphosphate" evidence="12">
    <location>
        <position position="78"/>
    </location>
</feature>
<evidence type="ECO:0000256" key="13">
    <source>
        <dbReference type="PROSITE-ProRule" id="PRU01091"/>
    </source>
</evidence>
<dbReference type="InterPro" id="IPR036388">
    <property type="entry name" value="WH-like_DNA-bd_sf"/>
</dbReference>
<keyword evidence="7 13" id="KW-0238">DNA-binding</keyword>
<evidence type="ECO:0000256" key="11">
    <source>
        <dbReference type="ARBA" id="ARBA00039976"/>
    </source>
</evidence>
<dbReference type="InterPro" id="IPR011006">
    <property type="entry name" value="CheY-like_superfamily"/>
</dbReference>
<accession>A0ABR5ATW9</accession>
<dbReference type="CDD" id="cd00383">
    <property type="entry name" value="trans_reg_C"/>
    <property type="match status" value="1"/>
</dbReference>
<evidence type="ECO:0000256" key="7">
    <source>
        <dbReference type="ARBA" id="ARBA00023125"/>
    </source>
</evidence>
<evidence type="ECO:0000313" key="17">
    <source>
        <dbReference type="Proteomes" id="UP000031982"/>
    </source>
</evidence>